<dbReference type="GO" id="GO:0007005">
    <property type="term" value="P:mitochondrion organization"/>
    <property type="evidence" value="ECO:0007669"/>
    <property type="project" value="InterPro"/>
</dbReference>
<dbReference type="Proteomes" id="UP001187192">
    <property type="component" value="Unassembled WGS sequence"/>
</dbReference>
<feature type="compositionally biased region" description="Pro residues" evidence="1">
    <location>
        <begin position="21"/>
        <end position="36"/>
    </location>
</feature>
<accession>A0AA88DN07</accession>
<feature type="compositionally biased region" description="Low complexity" evidence="1">
    <location>
        <begin position="1"/>
        <end position="20"/>
    </location>
</feature>
<dbReference type="PANTHER" id="PTHR13523:SF2">
    <property type="entry name" value="COILED-COIL-HELIX-COILED-COIL-HELIX DOMAIN CONTAINING 2, ISOFORM A-RELATED"/>
    <property type="match status" value="1"/>
</dbReference>
<dbReference type="Gramene" id="FCD_00031021-RA">
    <property type="protein sequence ID" value="FCD_00031021-RA:cds"/>
    <property type="gene ID" value="FCD_00031021"/>
</dbReference>
<dbReference type="InterPro" id="IPR055304">
    <property type="entry name" value="CHCHD2/10-like"/>
</dbReference>
<dbReference type="PANTHER" id="PTHR13523">
    <property type="entry name" value="COILED-COIL-HELIX-COILED-COIL-HELIX DOMAIN CONTAINING 2/NUR77"/>
    <property type="match status" value="1"/>
</dbReference>
<evidence type="ECO:0000256" key="1">
    <source>
        <dbReference type="SAM" id="MobiDB-lite"/>
    </source>
</evidence>
<comment type="caution">
    <text evidence="2">The sequence shown here is derived from an EMBL/GenBank/DDBJ whole genome shotgun (WGS) entry which is preliminary data.</text>
</comment>
<feature type="region of interest" description="Disordered" evidence="1">
    <location>
        <begin position="1"/>
        <end position="47"/>
    </location>
</feature>
<organism evidence="2 3">
    <name type="scientific">Ficus carica</name>
    <name type="common">Common fig</name>
    <dbReference type="NCBI Taxonomy" id="3494"/>
    <lineage>
        <taxon>Eukaryota</taxon>
        <taxon>Viridiplantae</taxon>
        <taxon>Streptophyta</taxon>
        <taxon>Embryophyta</taxon>
        <taxon>Tracheophyta</taxon>
        <taxon>Spermatophyta</taxon>
        <taxon>Magnoliopsida</taxon>
        <taxon>eudicotyledons</taxon>
        <taxon>Gunneridae</taxon>
        <taxon>Pentapetalae</taxon>
        <taxon>rosids</taxon>
        <taxon>fabids</taxon>
        <taxon>Rosales</taxon>
        <taxon>Moraceae</taxon>
        <taxon>Ficeae</taxon>
        <taxon>Ficus</taxon>
    </lineage>
</organism>
<name>A0AA88DN07_FICCA</name>
<reference evidence="2" key="1">
    <citation type="submission" date="2023-07" db="EMBL/GenBank/DDBJ databases">
        <title>draft genome sequence of fig (Ficus carica).</title>
        <authorList>
            <person name="Takahashi T."/>
            <person name="Nishimura K."/>
        </authorList>
    </citation>
    <scope>NUCLEOTIDE SEQUENCE</scope>
</reference>
<dbReference type="GO" id="GO:0005739">
    <property type="term" value="C:mitochondrion"/>
    <property type="evidence" value="ECO:0007669"/>
    <property type="project" value="TreeGrafter"/>
</dbReference>
<proteinExistence type="predicted"/>
<sequence>MPRRSSGGRPAPRAAPRPAARSPPPQPVNHAPPPAPAQGGGGGSILGGIGSTIAQGMAFGTGSAVAHRAVDSVFGPRTIQHETVVSEAAASPAPTTNSFSGADACGIHTKAFQDLLSLNKCLEGVLVTSYGNDLSKCQFYMDMLSECRKNSGSMLNA</sequence>
<evidence type="ECO:0008006" key="4">
    <source>
        <dbReference type="Google" id="ProtNLM"/>
    </source>
</evidence>
<evidence type="ECO:0000313" key="2">
    <source>
        <dbReference type="EMBL" id="GMN58347.1"/>
    </source>
</evidence>
<dbReference type="AlphaFoldDB" id="A0AA88DN07"/>
<dbReference type="EMBL" id="BTGU01000077">
    <property type="protein sequence ID" value="GMN58347.1"/>
    <property type="molecule type" value="Genomic_DNA"/>
</dbReference>
<feature type="compositionally biased region" description="Gly residues" evidence="1">
    <location>
        <begin position="38"/>
        <end position="47"/>
    </location>
</feature>
<protein>
    <recommendedName>
        <fullName evidence="4">CHCH domain-containing protein</fullName>
    </recommendedName>
</protein>
<keyword evidence="3" id="KW-1185">Reference proteome</keyword>
<dbReference type="GO" id="GO:0005634">
    <property type="term" value="C:nucleus"/>
    <property type="evidence" value="ECO:0007669"/>
    <property type="project" value="TreeGrafter"/>
</dbReference>
<evidence type="ECO:0000313" key="3">
    <source>
        <dbReference type="Proteomes" id="UP001187192"/>
    </source>
</evidence>
<gene>
    <name evidence="2" type="ORF">TIFTF001_027450</name>
</gene>